<dbReference type="AlphaFoldDB" id="A0A1G2MA01"/>
<dbReference type="Proteomes" id="UP000178121">
    <property type="component" value="Unassembled WGS sequence"/>
</dbReference>
<name>A0A1G2MA01_9BACT</name>
<reference evidence="1 2" key="1">
    <citation type="journal article" date="2016" name="Nat. Commun.">
        <title>Thousands of microbial genomes shed light on interconnected biogeochemical processes in an aquifer system.</title>
        <authorList>
            <person name="Anantharaman K."/>
            <person name="Brown C.T."/>
            <person name="Hug L.A."/>
            <person name="Sharon I."/>
            <person name="Castelle C.J."/>
            <person name="Probst A.J."/>
            <person name="Thomas B.C."/>
            <person name="Singh A."/>
            <person name="Wilkins M.J."/>
            <person name="Karaoz U."/>
            <person name="Brodie E.L."/>
            <person name="Williams K.H."/>
            <person name="Hubbard S.S."/>
            <person name="Banfield J.F."/>
        </authorList>
    </citation>
    <scope>NUCLEOTIDE SEQUENCE [LARGE SCALE GENOMIC DNA]</scope>
</reference>
<proteinExistence type="predicted"/>
<comment type="caution">
    <text evidence="1">The sequence shown here is derived from an EMBL/GenBank/DDBJ whole genome shotgun (WGS) entry which is preliminary data.</text>
</comment>
<evidence type="ECO:0000313" key="2">
    <source>
        <dbReference type="Proteomes" id="UP000178121"/>
    </source>
</evidence>
<gene>
    <name evidence="1" type="ORF">A2849_01675</name>
</gene>
<dbReference type="EMBL" id="MHRI01000024">
    <property type="protein sequence ID" value="OHA20745.1"/>
    <property type="molecule type" value="Genomic_DNA"/>
</dbReference>
<protein>
    <submittedName>
        <fullName evidence="1">Uncharacterized protein</fullName>
    </submittedName>
</protein>
<evidence type="ECO:0000313" key="1">
    <source>
        <dbReference type="EMBL" id="OHA20745.1"/>
    </source>
</evidence>
<organism evidence="1 2">
    <name type="scientific">Candidatus Taylorbacteria bacterium RIFCSPHIGHO2_01_FULL_51_15</name>
    <dbReference type="NCBI Taxonomy" id="1802304"/>
    <lineage>
        <taxon>Bacteria</taxon>
        <taxon>Candidatus Tayloriibacteriota</taxon>
    </lineage>
</organism>
<sequence length="115" mass="13110">MLTIRDDLAWVALNAAWQPDGKLLCKEHGVSIIMEVRRRSIYCYPMDAGMGDVPAVRHLYCPECHPERHRRNEEEGEPIYDIQLVDTNENLRIRGDVIEILTSKARAPLAAPLTT</sequence>
<accession>A0A1G2MA01</accession>